<gene>
    <name evidence="1" type="ORF">BC343_23970</name>
</gene>
<accession>A0A1S9PIA3</accession>
<evidence type="ECO:0000313" key="2">
    <source>
        <dbReference type="Proteomes" id="UP000189739"/>
    </source>
</evidence>
<comment type="caution">
    <text evidence="1">The sequence shown here is derived from an EMBL/GenBank/DDBJ whole genome shotgun (WGS) entry which is preliminary data.</text>
</comment>
<proteinExistence type="predicted"/>
<name>A0A1S9PIA3_9SPHI</name>
<organism evidence="1 2">
    <name type="scientific">Mucilaginibacter pedocola</name>
    <dbReference type="NCBI Taxonomy" id="1792845"/>
    <lineage>
        <taxon>Bacteria</taxon>
        <taxon>Pseudomonadati</taxon>
        <taxon>Bacteroidota</taxon>
        <taxon>Sphingobacteriia</taxon>
        <taxon>Sphingobacteriales</taxon>
        <taxon>Sphingobacteriaceae</taxon>
        <taxon>Mucilaginibacter</taxon>
    </lineage>
</organism>
<keyword evidence="2" id="KW-1185">Reference proteome</keyword>
<dbReference type="EMBL" id="MBTF01000005">
    <property type="protein sequence ID" value="OOQ60657.1"/>
    <property type="molecule type" value="Genomic_DNA"/>
</dbReference>
<sequence>MVLPGFYPGCRAKIMICRVISAAASFTAKNAKDLQGSERKVRKVRKVIAYDRSYLGNYRFKSA</sequence>
<dbReference type="Proteomes" id="UP000189739">
    <property type="component" value="Unassembled WGS sequence"/>
</dbReference>
<dbReference type="STRING" id="1792845.BC343_23970"/>
<reference evidence="1 2" key="1">
    <citation type="submission" date="2016-07" db="EMBL/GenBank/DDBJ databases">
        <title>Genomic analysis of zinc-resistant bacterium Mucilaginibacter pedocola TBZ30.</title>
        <authorList>
            <person name="Huang J."/>
            <person name="Tang J."/>
        </authorList>
    </citation>
    <scope>NUCLEOTIDE SEQUENCE [LARGE SCALE GENOMIC DNA]</scope>
    <source>
        <strain evidence="1 2">TBZ30</strain>
    </source>
</reference>
<evidence type="ECO:0000313" key="1">
    <source>
        <dbReference type="EMBL" id="OOQ60657.1"/>
    </source>
</evidence>
<protein>
    <submittedName>
        <fullName evidence="1">Uncharacterized protein</fullName>
    </submittedName>
</protein>
<dbReference type="AlphaFoldDB" id="A0A1S9PIA3"/>